<evidence type="ECO:0000256" key="1">
    <source>
        <dbReference type="ARBA" id="ARBA00004127"/>
    </source>
</evidence>
<reference evidence="8 9" key="1">
    <citation type="submission" date="2012-11" db="EMBL/GenBank/DDBJ databases">
        <title>Whole genome sequence of Acidocella aminolytica 101 = DSM 11237.</title>
        <authorList>
            <person name="Azuma Y."/>
            <person name="Higashiura N."/>
            <person name="Hirakawa H."/>
            <person name="Matsushita K."/>
        </authorList>
    </citation>
    <scope>NUCLEOTIDE SEQUENCE [LARGE SCALE GENOMIC DNA]</scope>
    <source>
        <strain evidence="9">101 / DSM 11237</strain>
    </source>
</reference>
<accession>A0A0D6PL64</accession>
<feature type="transmembrane region" description="Helical" evidence="6">
    <location>
        <begin position="170"/>
        <end position="190"/>
    </location>
</feature>
<dbReference type="STRING" id="1120923.SAMN02746095_01892"/>
<feature type="transmembrane region" description="Helical" evidence="6">
    <location>
        <begin position="220"/>
        <end position="242"/>
    </location>
</feature>
<dbReference type="Proteomes" id="UP000032668">
    <property type="component" value="Unassembled WGS sequence"/>
</dbReference>
<keyword evidence="4 6" id="KW-1133">Transmembrane helix</keyword>
<dbReference type="GO" id="GO:0005886">
    <property type="term" value="C:plasma membrane"/>
    <property type="evidence" value="ECO:0007669"/>
    <property type="project" value="TreeGrafter"/>
</dbReference>
<dbReference type="InterPro" id="IPR020846">
    <property type="entry name" value="MFS_dom"/>
</dbReference>
<evidence type="ECO:0000313" key="8">
    <source>
        <dbReference type="EMBL" id="GAN81509.1"/>
    </source>
</evidence>
<keyword evidence="2" id="KW-0813">Transport</keyword>
<dbReference type="PANTHER" id="PTHR23501:SF191">
    <property type="entry name" value="VACUOLAR BASIC AMINO ACID TRANSPORTER 4"/>
    <property type="match status" value="1"/>
</dbReference>
<feature type="transmembrane region" description="Helical" evidence="6">
    <location>
        <begin position="140"/>
        <end position="158"/>
    </location>
</feature>
<feature type="transmembrane region" description="Helical" evidence="6">
    <location>
        <begin position="12"/>
        <end position="34"/>
    </location>
</feature>
<feature type="transmembrane region" description="Helical" evidence="6">
    <location>
        <begin position="82"/>
        <end position="105"/>
    </location>
</feature>
<feature type="transmembrane region" description="Helical" evidence="6">
    <location>
        <begin position="111"/>
        <end position="128"/>
    </location>
</feature>
<dbReference type="SUPFAM" id="SSF103473">
    <property type="entry name" value="MFS general substrate transporter"/>
    <property type="match status" value="1"/>
</dbReference>
<evidence type="ECO:0000313" key="9">
    <source>
        <dbReference type="Proteomes" id="UP000032668"/>
    </source>
</evidence>
<feature type="transmembrane region" description="Helical" evidence="6">
    <location>
        <begin position="254"/>
        <end position="273"/>
    </location>
</feature>
<keyword evidence="9" id="KW-1185">Reference proteome</keyword>
<evidence type="ECO:0000256" key="5">
    <source>
        <dbReference type="ARBA" id="ARBA00023136"/>
    </source>
</evidence>
<proteinExistence type="predicted"/>
<evidence type="ECO:0000256" key="6">
    <source>
        <dbReference type="SAM" id="Phobius"/>
    </source>
</evidence>
<dbReference type="InterPro" id="IPR036259">
    <property type="entry name" value="MFS_trans_sf"/>
</dbReference>
<dbReference type="EMBL" id="BANC01000095">
    <property type="protein sequence ID" value="GAN81509.1"/>
    <property type="molecule type" value="Genomic_DNA"/>
</dbReference>
<name>A0A0D6PL64_9PROT</name>
<evidence type="ECO:0000259" key="7">
    <source>
        <dbReference type="PROSITE" id="PS50850"/>
    </source>
</evidence>
<keyword evidence="3 6" id="KW-0812">Transmembrane</keyword>
<feature type="transmembrane region" description="Helical" evidence="6">
    <location>
        <begin position="374"/>
        <end position="395"/>
    </location>
</feature>
<dbReference type="GO" id="GO:0012505">
    <property type="term" value="C:endomembrane system"/>
    <property type="evidence" value="ECO:0007669"/>
    <property type="project" value="UniProtKB-SubCell"/>
</dbReference>
<dbReference type="Gene3D" id="1.20.1720.10">
    <property type="entry name" value="Multidrug resistance protein D"/>
    <property type="match status" value="1"/>
</dbReference>
<protein>
    <submittedName>
        <fullName evidence="8">Drug resistance transporter Bcr/CflA</fullName>
    </submittedName>
</protein>
<feature type="transmembrane region" description="Helical" evidence="6">
    <location>
        <begin position="311"/>
        <end position="335"/>
    </location>
</feature>
<dbReference type="InterPro" id="IPR011701">
    <property type="entry name" value="MFS"/>
</dbReference>
<comment type="caution">
    <text evidence="8">The sequence shown here is derived from an EMBL/GenBank/DDBJ whole genome shotgun (WGS) entry which is preliminary data.</text>
</comment>
<feature type="transmembrane region" description="Helical" evidence="6">
    <location>
        <begin position="285"/>
        <end position="305"/>
    </location>
</feature>
<sequence length="408" mass="43204">MQGASPHPGLSFRAFVATVAVIQTIVALAIDMMVPALGDIAAALHLGDGNARQWVIASFVISFGVSQLLYGLVADRFGRKPLLVLCLLLYVLGSFSAALASGFPALLTARALQGFGAAGAQVLVTAVIRDCYAGRLMAKVNSLSFMVFLSAPIIAPWLGQELLSIAPWQAIFIALGGYACLTALWVLWRLPETMHPQDRRPLVWQAFSVAAGQTLRNRTALGYTLAAMLLLGAWLGFINSAQQVFAEVFDAPKLFPLVFAICSVSMAIAALTNARLVERFGMRRLSHAALVGFILVSCGQAFSTFTGQGTLLHFAVLQTAMMFSFGLLAGNFSAISMEPLGHIAGTAAAVQGFIIMFGSALIGIFIGLRFNGTLHPLTLGFCVSGGLGLVVVTLAERGRLFHPHGAGY</sequence>
<dbReference type="CDD" id="cd17320">
    <property type="entry name" value="MFS_MdfA_MDR_like"/>
    <property type="match status" value="1"/>
</dbReference>
<gene>
    <name evidence="8" type="ORF">Aam_097_034</name>
</gene>
<evidence type="ECO:0000256" key="2">
    <source>
        <dbReference type="ARBA" id="ARBA00022448"/>
    </source>
</evidence>
<keyword evidence="5 6" id="KW-0472">Membrane</keyword>
<dbReference type="Pfam" id="PF07690">
    <property type="entry name" value="MFS_1"/>
    <property type="match status" value="1"/>
</dbReference>
<evidence type="ECO:0000256" key="4">
    <source>
        <dbReference type="ARBA" id="ARBA00022989"/>
    </source>
</evidence>
<dbReference type="OrthoDB" id="9800416at2"/>
<feature type="domain" description="Major facilitator superfamily (MFS) profile" evidence="7">
    <location>
        <begin position="15"/>
        <end position="408"/>
    </location>
</feature>
<organism evidence="8 9">
    <name type="scientific">Acidocella aminolytica 101 = DSM 11237</name>
    <dbReference type="NCBI Taxonomy" id="1120923"/>
    <lineage>
        <taxon>Bacteria</taxon>
        <taxon>Pseudomonadati</taxon>
        <taxon>Pseudomonadota</taxon>
        <taxon>Alphaproteobacteria</taxon>
        <taxon>Acetobacterales</taxon>
        <taxon>Acidocellaceae</taxon>
        <taxon>Acidocella</taxon>
    </lineage>
</organism>
<evidence type="ECO:0000256" key="3">
    <source>
        <dbReference type="ARBA" id="ARBA00022692"/>
    </source>
</evidence>
<dbReference type="RefSeq" id="WP_048879889.1">
    <property type="nucleotide sequence ID" value="NZ_BANC01000095.1"/>
</dbReference>
<feature type="transmembrane region" description="Helical" evidence="6">
    <location>
        <begin position="347"/>
        <end position="368"/>
    </location>
</feature>
<dbReference type="AlphaFoldDB" id="A0A0D6PL64"/>
<feature type="transmembrane region" description="Helical" evidence="6">
    <location>
        <begin position="54"/>
        <end position="73"/>
    </location>
</feature>
<dbReference type="GO" id="GO:0022857">
    <property type="term" value="F:transmembrane transporter activity"/>
    <property type="evidence" value="ECO:0007669"/>
    <property type="project" value="InterPro"/>
</dbReference>
<comment type="subcellular location">
    <subcellularLocation>
        <location evidence="1">Endomembrane system</location>
        <topology evidence="1">Multi-pass membrane protein</topology>
    </subcellularLocation>
</comment>
<dbReference type="PANTHER" id="PTHR23501">
    <property type="entry name" value="MAJOR FACILITATOR SUPERFAMILY"/>
    <property type="match status" value="1"/>
</dbReference>
<dbReference type="PROSITE" id="PS50850">
    <property type="entry name" value="MFS"/>
    <property type="match status" value="1"/>
</dbReference>